<dbReference type="AlphaFoldDB" id="E4WXV3"/>
<proteinExistence type="predicted"/>
<evidence type="ECO:0000256" key="1">
    <source>
        <dbReference type="SAM" id="Coils"/>
    </source>
</evidence>
<sequence>METMQKLLMAKRKFVDEIKLTTESRTSAMTSVVKLVEDYIDEALVDKKEKKEVEVKMRFLQKLKEINKLSKDMENEMKVSLKGDVMQIRRELEAGNLKDEDIPDELRREIYEDIFPEIQISDVEEEEEETVAWMRRSFKIINESNVEKELTFVDFVRNELQSEKVIGISLKKLEVHHQAAIKADLRNKAEHERREICRKVELMRAEEDQRYQRELTAEMRRLVELKLNPDKPWSSDEVNSIISEAERIVDGRWDREENEEFEAEERLISEARAQSAALDLQIEAAEREERKVEETILISTEKIGKTLNKLVAKLTDIKEKELERLKELQDQIQERREGAQFSQFDIYIILVDTTISKDPANSLSGIALKRNFCCKKLPSACK</sequence>
<accession>E4WXV3</accession>
<name>E4WXV3_OIKDI</name>
<evidence type="ECO:0000313" key="2">
    <source>
        <dbReference type="EMBL" id="CBY22197.1"/>
    </source>
</evidence>
<reference evidence="2" key="1">
    <citation type="journal article" date="2010" name="Science">
        <title>Plasticity of animal genome architecture unmasked by rapid evolution of a pelagic tunicate.</title>
        <authorList>
            <person name="Denoeud F."/>
            <person name="Henriet S."/>
            <person name="Mungpakdee S."/>
            <person name="Aury J.M."/>
            <person name="Da Silva C."/>
            <person name="Brinkmann H."/>
            <person name="Mikhaleva J."/>
            <person name="Olsen L.C."/>
            <person name="Jubin C."/>
            <person name="Canestro C."/>
            <person name="Bouquet J.M."/>
            <person name="Danks G."/>
            <person name="Poulain J."/>
            <person name="Campsteijn C."/>
            <person name="Adamski M."/>
            <person name="Cross I."/>
            <person name="Yadetie F."/>
            <person name="Muffato M."/>
            <person name="Louis A."/>
            <person name="Butcher S."/>
            <person name="Tsagkogeorga G."/>
            <person name="Konrad A."/>
            <person name="Singh S."/>
            <person name="Jensen M.F."/>
            <person name="Cong E.H."/>
            <person name="Eikeseth-Otteraa H."/>
            <person name="Noel B."/>
            <person name="Anthouard V."/>
            <person name="Porcel B.M."/>
            <person name="Kachouri-Lafond R."/>
            <person name="Nishino A."/>
            <person name="Ugolini M."/>
            <person name="Chourrout P."/>
            <person name="Nishida H."/>
            <person name="Aasland R."/>
            <person name="Huzurbazar S."/>
            <person name="Westhof E."/>
            <person name="Delsuc F."/>
            <person name="Lehrach H."/>
            <person name="Reinhardt R."/>
            <person name="Weissenbach J."/>
            <person name="Roy S.W."/>
            <person name="Artiguenave F."/>
            <person name="Postlethwait J.H."/>
            <person name="Manak J.R."/>
            <person name="Thompson E.M."/>
            <person name="Jaillon O."/>
            <person name="Du Pasquier L."/>
            <person name="Boudinot P."/>
            <person name="Liberles D.A."/>
            <person name="Volff J.N."/>
            <person name="Philippe H."/>
            <person name="Lenhard B."/>
            <person name="Roest Crollius H."/>
            <person name="Wincker P."/>
            <person name="Chourrout D."/>
        </authorList>
    </citation>
    <scope>NUCLEOTIDE SEQUENCE [LARGE SCALE GENOMIC DNA]</scope>
</reference>
<organism evidence="2">
    <name type="scientific">Oikopleura dioica</name>
    <name type="common">Tunicate</name>
    <dbReference type="NCBI Taxonomy" id="34765"/>
    <lineage>
        <taxon>Eukaryota</taxon>
        <taxon>Metazoa</taxon>
        <taxon>Chordata</taxon>
        <taxon>Tunicata</taxon>
        <taxon>Appendicularia</taxon>
        <taxon>Copelata</taxon>
        <taxon>Oikopleuridae</taxon>
        <taxon>Oikopleura</taxon>
    </lineage>
</organism>
<gene>
    <name evidence="2" type="ORF">GSOID_T00011748001</name>
</gene>
<protein>
    <submittedName>
        <fullName evidence="2">Uncharacterized protein</fullName>
    </submittedName>
</protein>
<keyword evidence="3" id="KW-1185">Reference proteome</keyword>
<dbReference type="InParanoid" id="E4WXV3"/>
<feature type="coiled-coil region" evidence="1">
    <location>
        <begin position="268"/>
        <end position="338"/>
    </location>
</feature>
<keyword evidence="1" id="KW-0175">Coiled coil</keyword>
<dbReference type="Proteomes" id="UP000001307">
    <property type="component" value="Unassembled WGS sequence"/>
</dbReference>
<evidence type="ECO:0000313" key="3">
    <source>
        <dbReference type="Proteomes" id="UP000001307"/>
    </source>
</evidence>
<dbReference type="EMBL" id="FN653018">
    <property type="protein sequence ID" value="CBY22197.1"/>
    <property type="molecule type" value="Genomic_DNA"/>
</dbReference>